<reference evidence="3" key="1">
    <citation type="journal article" date="2011" name="Nature">
        <title>Genome sequence and analysis of the tuber crop potato.</title>
        <authorList>
            <consortium name="The Potato Genome Sequencing Consortium"/>
        </authorList>
    </citation>
    <scope>NUCLEOTIDE SEQUENCE [LARGE SCALE GENOMIC DNA]</scope>
    <source>
        <strain evidence="3">cv. DM1-3 516 R44</strain>
    </source>
</reference>
<dbReference type="Gramene" id="PGSC0003DMT400093274">
    <property type="protein sequence ID" value="PGSC0003DMT400093274"/>
    <property type="gene ID" value="PGSC0003DMG400042845"/>
</dbReference>
<evidence type="ECO:0000256" key="1">
    <source>
        <dbReference type="SAM" id="MobiDB-lite"/>
    </source>
</evidence>
<name>M1DRL5_SOLTU</name>
<dbReference type="Proteomes" id="UP000011115">
    <property type="component" value="Unassembled WGS sequence"/>
</dbReference>
<keyword evidence="3" id="KW-1185">Reference proteome</keyword>
<dbReference type="AlphaFoldDB" id="M1DRL5"/>
<dbReference type="SUPFAM" id="SSF57756">
    <property type="entry name" value="Retrovirus zinc finger-like domains"/>
    <property type="match status" value="1"/>
</dbReference>
<dbReference type="InParanoid" id="M1DRL5"/>
<evidence type="ECO:0000313" key="3">
    <source>
        <dbReference type="Proteomes" id="UP000011115"/>
    </source>
</evidence>
<dbReference type="EnsemblPlants" id="PGSC0003DMT400093274">
    <property type="protein sequence ID" value="PGSC0003DMT400093274"/>
    <property type="gene ID" value="PGSC0003DMG400042845"/>
</dbReference>
<sequence length="198" mass="21271">MKISTGAKASGWQMVNTRYNGVRPVAPVNAPAEESAARGRGRGRGRGRARSRGRRRVAPARNEGLVGPRMLSSVQATQAPANPSVAITTPNMGGNVGVRRDDQAKALAKRAKISGNFQGSYSRGSGRTTHVAKPIQSVMPVSIGNYSRTPSHHFQDIQGVAPSTGGIPSFDRTCYNYGEPRHMKRDCPHPRVLDSTQQ</sequence>
<dbReference type="PaxDb" id="4113-PGSC0003DMT400093274"/>
<reference evidence="2" key="2">
    <citation type="submission" date="2015-06" db="UniProtKB">
        <authorList>
            <consortium name="EnsemblPlants"/>
        </authorList>
    </citation>
    <scope>IDENTIFICATION</scope>
    <source>
        <strain evidence="2">DM1-3 516 R44</strain>
    </source>
</reference>
<dbReference type="GO" id="GO:0003676">
    <property type="term" value="F:nucleic acid binding"/>
    <property type="evidence" value="ECO:0007669"/>
    <property type="project" value="InterPro"/>
</dbReference>
<organism evidence="2 3">
    <name type="scientific">Solanum tuberosum</name>
    <name type="common">Potato</name>
    <dbReference type="NCBI Taxonomy" id="4113"/>
    <lineage>
        <taxon>Eukaryota</taxon>
        <taxon>Viridiplantae</taxon>
        <taxon>Streptophyta</taxon>
        <taxon>Embryophyta</taxon>
        <taxon>Tracheophyta</taxon>
        <taxon>Spermatophyta</taxon>
        <taxon>Magnoliopsida</taxon>
        <taxon>eudicotyledons</taxon>
        <taxon>Gunneridae</taxon>
        <taxon>Pentapetalae</taxon>
        <taxon>asterids</taxon>
        <taxon>lamiids</taxon>
        <taxon>Solanales</taxon>
        <taxon>Solanaceae</taxon>
        <taxon>Solanoideae</taxon>
        <taxon>Solaneae</taxon>
        <taxon>Solanum</taxon>
    </lineage>
</organism>
<proteinExistence type="predicted"/>
<protein>
    <submittedName>
        <fullName evidence="2">'chromo' domain containing protein</fullName>
    </submittedName>
</protein>
<feature type="region of interest" description="Disordered" evidence="1">
    <location>
        <begin position="26"/>
        <end position="69"/>
    </location>
</feature>
<accession>M1DRL5</accession>
<dbReference type="InterPro" id="IPR036875">
    <property type="entry name" value="Znf_CCHC_sf"/>
</dbReference>
<dbReference type="HOGENOM" id="CLU_106928_0_0_1"/>
<feature type="compositionally biased region" description="Basic residues" evidence="1">
    <location>
        <begin position="39"/>
        <end position="58"/>
    </location>
</feature>
<dbReference type="GO" id="GO:0008270">
    <property type="term" value="F:zinc ion binding"/>
    <property type="evidence" value="ECO:0007669"/>
    <property type="project" value="InterPro"/>
</dbReference>
<evidence type="ECO:0000313" key="2">
    <source>
        <dbReference type="EnsemblPlants" id="PGSC0003DMT400093274"/>
    </source>
</evidence>